<accession>A0A8S5NE92</accession>
<evidence type="ECO:0000313" key="2">
    <source>
        <dbReference type="EMBL" id="DAD92528.1"/>
    </source>
</evidence>
<reference evidence="2" key="1">
    <citation type="journal article" date="2021" name="Proc. Natl. Acad. Sci. U.S.A.">
        <title>A Catalog of Tens of Thousands of Viruses from Human Metagenomes Reveals Hidden Associations with Chronic Diseases.</title>
        <authorList>
            <person name="Tisza M.J."/>
            <person name="Buck C.B."/>
        </authorList>
    </citation>
    <scope>NUCLEOTIDE SEQUENCE</scope>
    <source>
        <strain evidence="2">Ct5Tq8</strain>
    </source>
</reference>
<proteinExistence type="predicted"/>
<evidence type="ECO:0000256" key="1">
    <source>
        <dbReference type="SAM" id="MobiDB-lite"/>
    </source>
</evidence>
<feature type="region of interest" description="Disordered" evidence="1">
    <location>
        <begin position="1"/>
        <end position="23"/>
    </location>
</feature>
<sequence length="57" mass="6459">MTLSISASRSTYKSSSSKPSGVSQYSYFPFVIQLTTSHSFRFLNIKRRQSFGPSLFD</sequence>
<protein>
    <submittedName>
        <fullName evidence="2">Uncharacterized protein</fullName>
    </submittedName>
</protein>
<organism evidence="2">
    <name type="scientific">Myoviridae sp. ct5Tq8</name>
    <dbReference type="NCBI Taxonomy" id="2826612"/>
    <lineage>
        <taxon>Viruses</taxon>
        <taxon>Duplodnaviria</taxon>
        <taxon>Heunggongvirae</taxon>
        <taxon>Uroviricota</taxon>
        <taxon>Caudoviricetes</taxon>
    </lineage>
</organism>
<name>A0A8S5NE92_9CAUD</name>
<dbReference type="EMBL" id="BK015138">
    <property type="protein sequence ID" value="DAD92528.1"/>
    <property type="molecule type" value="Genomic_DNA"/>
</dbReference>